<feature type="non-terminal residue" evidence="1">
    <location>
        <position position="1"/>
    </location>
</feature>
<evidence type="ECO:0000313" key="1">
    <source>
        <dbReference type="EMBL" id="MCI64251.1"/>
    </source>
</evidence>
<organism evidence="1 2">
    <name type="scientific">Trifolium medium</name>
    <dbReference type="NCBI Taxonomy" id="97028"/>
    <lineage>
        <taxon>Eukaryota</taxon>
        <taxon>Viridiplantae</taxon>
        <taxon>Streptophyta</taxon>
        <taxon>Embryophyta</taxon>
        <taxon>Tracheophyta</taxon>
        <taxon>Spermatophyta</taxon>
        <taxon>Magnoliopsida</taxon>
        <taxon>eudicotyledons</taxon>
        <taxon>Gunneridae</taxon>
        <taxon>Pentapetalae</taxon>
        <taxon>rosids</taxon>
        <taxon>fabids</taxon>
        <taxon>Fabales</taxon>
        <taxon>Fabaceae</taxon>
        <taxon>Papilionoideae</taxon>
        <taxon>50 kb inversion clade</taxon>
        <taxon>NPAAA clade</taxon>
        <taxon>Hologalegina</taxon>
        <taxon>IRL clade</taxon>
        <taxon>Trifolieae</taxon>
        <taxon>Trifolium</taxon>
    </lineage>
</organism>
<accession>A0A392TSS5</accession>
<comment type="caution">
    <text evidence="1">The sequence shown here is derived from an EMBL/GenBank/DDBJ whole genome shotgun (WGS) entry which is preliminary data.</text>
</comment>
<protein>
    <submittedName>
        <fullName evidence="1">Uncharacterized protein</fullName>
    </submittedName>
</protein>
<sequence length="72" mass="7656">ATIDNVVASIKASVPKTNAVQDATTSGKTDDVPDATTSVATENLVNVVVPETPEDVIILNNEENWSCYDYVC</sequence>
<evidence type="ECO:0000313" key="2">
    <source>
        <dbReference type="Proteomes" id="UP000265520"/>
    </source>
</evidence>
<proteinExistence type="predicted"/>
<name>A0A392TSS5_9FABA</name>
<keyword evidence="2" id="KW-1185">Reference proteome</keyword>
<dbReference type="AlphaFoldDB" id="A0A392TSS5"/>
<reference evidence="1 2" key="1">
    <citation type="journal article" date="2018" name="Front. Plant Sci.">
        <title>Red Clover (Trifolium pratense) and Zigzag Clover (T. medium) - A Picture of Genomic Similarities and Differences.</title>
        <authorList>
            <person name="Dluhosova J."/>
            <person name="Istvanek J."/>
            <person name="Nedelnik J."/>
            <person name="Repkova J."/>
        </authorList>
    </citation>
    <scope>NUCLEOTIDE SEQUENCE [LARGE SCALE GENOMIC DNA]</scope>
    <source>
        <strain evidence="2">cv. 10/8</strain>
        <tissue evidence="1">Leaf</tissue>
    </source>
</reference>
<dbReference type="EMBL" id="LXQA010651921">
    <property type="protein sequence ID" value="MCI64251.1"/>
    <property type="molecule type" value="Genomic_DNA"/>
</dbReference>
<dbReference type="Proteomes" id="UP000265520">
    <property type="component" value="Unassembled WGS sequence"/>
</dbReference>